<feature type="region of interest" description="Disordered" evidence="1">
    <location>
        <begin position="14"/>
        <end position="36"/>
    </location>
</feature>
<organism evidence="2 3">
    <name type="scientific">Anopheles maculatus</name>
    <dbReference type="NCBI Taxonomy" id="74869"/>
    <lineage>
        <taxon>Eukaryota</taxon>
        <taxon>Metazoa</taxon>
        <taxon>Ecdysozoa</taxon>
        <taxon>Arthropoda</taxon>
        <taxon>Hexapoda</taxon>
        <taxon>Insecta</taxon>
        <taxon>Pterygota</taxon>
        <taxon>Neoptera</taxon>
        <taxon>Endopterygota</taxon>
        <taxon>Diptera</taxon>
        <taxon>Nematocera</taxon>
        <taxon>Culicoidea</taxon>
        <taxon>Culicidae</taxon>
        <taxon>Anophelinae</taxon>
        <taxon>Anopheles</taxon>
        <taxon>Anopheles maculatus group</taxon>
    </lineage>
</organism>
<sequence>MSISFVFVANPSPADTNTSAAPQTAQDNESSSSSAPLARLQNVLDGYRDGPLVGLEYIIELTDAATGSEPFYSCLLCNLNDSNESGITTHMISLDHRFKFLEKHYPTVRKMLAPHRNASQENGGPVFCRVVQTVCEAIEDHHGRLIPQVYDASDFNRNRVKYGQQISFGSHFDERTGPKFVEVIDAKVLQDLAKADGGAGQVQGAPKRYRKREDRNSLDSISSLSSDNSMLTISSSGDNDDRGRQRQRSPLNGGGQQHHRAQQQRTHPRGGNAGQSERQLLPTPRELSQQSAAIAHERYKWEKYRCTVDIAVAQLTKQLKDYEKNPEKHPLYSEEWKKFWNRRYKELQAEKKDPQKHNFKPEWIEFWTKRMKDLHEEEIARKKVEIRTKMNLPVEDEERTEELREQFVLRVPPPTKRPRPGDPKGAGSAEAPILIEVNSDEEEDDYKGGQPMRKSSRSSGRRVDYPEARKRSTSRSHRSRSPISENEFDGYARSRSHRSGPPMEHRGEWSADGGSKHQRGGPPPARVDYDEWAKNYYGPNKKVFVRTEFDSDNTPLNFIAVCRLLTAFEEYLGSLGPKVIDLMAKALALEKVKANSADDLLLNEDNCMFLETVKEKLKGHMMAETIDPPKMVPIKKAVRNIARLLHEASKREQPAKPPEDEVSRDSLPASEVATPTATGASS</sequence>
<protein>
    <submittedName>
        <fullName evidence="2">Uncharacterized protein</fullName>
    </submittedName>
</protein>
<keyword evidence="3" id="KW-1185">Reference proteome</keyword>
<feature type="region of interest" description="Disordered" evidence="1">
    <location>
        <begin position="196"/>
        <end position="289"/>
    </location>
</feature>
<feature type="region of interest" description="Disordered" evidence="1">
    <location>
        <begin position="395"/>
        <end position="527"/>
    </location>
</feature>
<proteinExistence type="predicted"/>
<dbReference type="VEuPathDB" id="VectorBase:AMAM024088"/>
<evidence type="ECO:0000313" key="3">
    <source>
        <dbReference type="Proteomes" id="UP000075901"/>
    </source>
</evidence>
<evidence type="ECO:0000313" key="2">
    <source>
        <dbReference type="EnsemblMetazoa" id="AMAM024088-PA"/>
    </source>
</evidence>
<feature type="compositionally biased region" description="Basic and acidic residues" evidence="1">
    <location>
        <begin position="461"/>
        <end position="470"/>
    </location>
</feature>
<feature type="compositionally biased region" description="Low complexity" evidence="1">
    <location>
        <begin position="218"/>
        <end position="237"/>
    </location>
</feature>
<evidence type="ECO:0000256" key="1">
    <source>
        <dbReference type="SAM" id="MobiDB-lite"/>
    </source>
</evidence>
<feature type="compositionally biased region" description="Basic residues" evidence="1">
    <location>
        <begin position="471"/>
        <end position="480"/>
    </location>
</feature>
<feature type="compositionally biased region" description="Polar residues" evidence="1">
    <location>
        <begin position="14"/>
        <end position="35"/>
    </location>
</feature>
<accession>A0A182TCG6</accession>
<dbReference type="EnsemblMetazoa" id="AMAM024088-RA">
    <property type="protein sequence ID" value="AMAM024088-PA"/>
    <property type="gene ID" value="AMAM024088"/>
</dbReference>
<reference evidence="2" key="2">
    <citation type="submission" date="2020-05" db="UniProtKB">
        <authorList>
            <consortium name="EnsemblMetazoa"/>
        </authorList>
    </citation>
    <scope>IDENTIFICATION</scope>
    <source>
        <strain evidence="2">maculatus3</strain>
    </source>
</reference>
<feature type="region of interest" description="Disordered" evidence="1">
    <location>
        <begin position="646"/>
        <end position="682"/>
    </location>
</feature>
<dbReference type="Proteomes" id="UP000075901">
    <property type="component" value="Unassembled WGS sequence"/>
</dbReference>
<reference evidence="3" key="1">
    <citation type="submission" date="2013-09" db="EMBL/GenBank/DDBJ databases">
        <title>The Genome Sequence of Anopheles maculatus species B.</title>
        <authorList>
            <consortium name="The Broad Institute Genomics Platform"/>
            <person name="Neafsey D.E."/>
            <person name="Besansky N."/>
            <person name="Howell P."/>
            <person name="Walton C."/>
            <person name="Young S.K."/>
            <person name="Zeng Q."/>
            <person name="Gargeya S."/>
            <person name="Fitzgerald M."/>
            <person name="Haas B."/>
            <person name="Abouelleil A."/>
            <person name="Allen A.W."/>
            <person name="Alvarado L."/>
            <person name="Arachchi H.M."/>
            <person name="Berlin A.M."/>
            <person name="Chapman S.B."/>
            <person name="Gainer-Dewar J."/>
            <person name="Goldberg J."/>
            <person name="Griggs A."/>
            <person name="Gujja S."/>
            <person name="Hansen M."/>
            <person name="Howarth C."/>
            <person name="Imamovic A."/>
            <person name="Ireland A."/>
            <person name="Larimer J."/>
            <person name="McCowan C."/>
            <person name="Murphy C."/>
            <person name="Pearson M."/>
            <person name="Poon T.W."/>
            <person name="Priest M."/>
            <person name="Roberts A."/>
            <person name="Saif S."/>
            <person name="Shea T."/>
            <person name="Sisk P."/>
            <person name="Sykes S."/>
            <person name="Wortman J."/>
            <person name="Nusbaum C."/>
            <person name="Birren B."/>
        </authorList>
    </citation>
    <scope>NUCLEOTIDE SEQUENCE [LARGE SCALE GENOMIC DNA]</scope>
    <source>
        <strain evidence="3">maculatus3</strain>
    </source>
</reference>
<feature type="compositionally biased region" description="Basic and acidic residues" evidence="1">
    <location>
        <begin position="646"/>
        <end position="664"/>
    </location>
</feature>
<feature type="compositionally biased region" description="Basic residues" evidence="1">
    <location>
        <begin position="257"/>
        <end position="268"/>
    </location>
</feature>
<dbReference type="AlphaFoldDB" id="A0A182TCG6"/>
<name>A0A182TCG6_9DIPT</name>
<feature type="compositionally biased region" description="Polar residues" evidence="1">
    <location>
        <begin position="673"/>
        <end position="682"/>
    </location>
</feature>